<dbReference type="EMBL" id="QLUW01000001">
    <property type="protein sequence ID" value="RAP77479.1"/>
    <property type="molecule type" value="Genomic_DNA"/>
</dbReference>
<dbReference type="RefSeq" id="WP_112880602.1">
    <property type="nucleotide sequence ID" value="NZ_QLUW01000001.1"/>
</dbReference>
<dbReference type="Pfam" id="PF00395">
    <property type="entry name" value="SLH"/>
    <property type="match status" value="2"/>
</dbReference>
<dbReference type="Gene3D" id="4.10.1080.10">
    <property type="entry name" value="TSP type-3 repeat"/>
    <property type="match status" value="1"/>
</dbReference>
<dbReference type="InterPro" id="IPR001119">
    <property type="entry name" value="SLH_dom"/>
</dbReference>
<keyword evidence="3 6" id="KW-0732">Signal</keyword>
<dbReference type="InterPro" id="IPR051465">
    <property type="entry name" value="Cell_Envelope_Struct_Comp"/>
</dbReference>
<dbReference type="Proteomes" id="UP000249260">
    <property type="component" value="Unassembled WGS sequence"/>
</dbReference>
<evidence type="ECO:0000259" key="7">
    <source>
        <dbReference type="PROSITE" id="PS51272"/>
    </source>
</evidence>
<feature type="domain" description="SLH" evidence="7">
    <location>
        <begin position="167"/>
        <end position="230"/>
    </location>
</feature>
<evidence type="ECO:0000256" key="6">
    <source>
        <dbReference type="SAM" id="SignalP"/>
    </source>
</evidence>
<gene>
    <name evidence="8" type="ORF">DL346_03085</name>
</gene>
<keyword evidence="4" id="KW-0106">Calcium</keyword>
<dbReference type="InterPro" id="IPR000601">
    <property type="entry name" value="PKD_dom"/>
</dbReference>
<proteinExistence type="predicted"/>
<feature type="region of interest" description="Disordered" evidence="5">
    <location>
        <begin position="228"/>
        <end position="247"/>
    </location>
</feature>
<comment type="caution">
    <text evidence="8">The sequence shown here is derived from an EMBL/GenBank/DDBJ whole genome shotgun (WGS) entry which is preliminary data.</text>
</comment>
<dbReference type="Pfam" id="PF00801">
    <property type="entry name" value="PKD"/>
    <property type="match status" value="1"/>
</dbReference>
<feature type="compositionally biased region" description="Basic and acidic residues" evidence="5">
    <location>
        <begin position="373"/>
        <end position="387"/>
    </location>
</feature>
<feature type="signal peptide" evidence="6">
    <location>
        <begin position="1"/>
        <end position="32"/>
    </location>
</feature>
<dbReference type="InterPro" id="IPR028974">
    <property type="entry name" value="TSP_type-3_rpt"/>
</dbReference>
<feature type="chain" id="PRO_5016459950" description="SLH domain-containing protein" evidence="6">
    <location>
        <begin position="33"/>
        <end position="428"/>
    </location>
</feature>
<evidence type="ECO:0000256" key="1">
    <source>
        <dbReference type="ARBA" id="ARBA00004613"/>
    </source>
</evidence>
<dbReference type="SUPFAM" id="SSF103647">
    <property type="entry name" value="TSP type-3 repeat"/>
    <property type="match status" value="1"/>
</dbReference>
<feature type="domain" description="SLH" evidence="7">
    <location>
        <begin position="105"/>
        <end position="165"/>
    </location>
</feature>
<protein>
    <recommendedName>
        <fullName evidence="7">SLH domain-containing protein</fullName>
    </recommendedName>
</protein>
<feature type="compositionally biased region" description="Acidic residues" evidence="5">
    <location>
        <begin position="360"/>
        <end position="372"/>
    </location>
</feature>
<dbReference type="PANTHER" id="PTHR43308">
    <property type="entry name" value="OUTER MEMBRANE PROTEIN ALPHA-RELATED"/>
    <property type="match status" value="1"/>
</dbReference>
<dbReference type="GO" id="GO:0005509">
    <property type="term" value="F:calcium ion binding"/>
    <property type="evidence" value="ECO:0007669"/>
    <property type="project" value="InterPro"/>
</dbReference>
<feature type="compositionally biased region" description="Polar residues" evidence="5">
    <location>
        <begin position="228"/>
        <end position="237"/>
    </location>
</feature>
<evidence type="ECO:0000256" key="5">
    <source>
        <dbReference type="SAM" id="MobiDB-lite"/>
    </source>
</evidence>
<evidence type="ECO:0000256" key="4">
    <source>
        <dbReference type="ARBA" id="ARBA00022837"/>
    </source>
</evidence>
<evidence type="ECO:0000313" key="9">
    <source>
        <dbReference type="Proteomes" id="UP000249260"/>
    </source>
</evidence>
<evidence type="ECO:0000313" key="8">
    <source>
        <dbReference type="EMBL" id="RAP77479.1"/>
    </source>
</evidence>
<accession>A0A328U4F3</accession>
<comment type="subcellular location">
    <subcellularLocation>
        <location evidence="1">Secreted</location>
    </subcellularLocation>
</comment>
<evidence type="ECO:0000256" key="2">
    <source>
        <dbReference type="ARBA" id="ARBA00022525"/>
    </source>
</evidence>
<feature type="region of interest" description="Disordered" evidence="5">
    <location>
        <begin position="406"/>
        <end position="428"/>
    </location>
</feature>
<dbReference type="PROSITE" id="PS51272">
    <property type="entry name" value="SLH"/>
    <property type="match status" value="2"/>
</dbReference>
<keyword evidence="9" id="KW-1185">Reference proteome</keyword>
<evidence type="ECO:0000256" key="3">
    <source>
        <dbReference type="ARBA" id="ARBA00022729"/>
    </source>
</evidence>
<dbReference type="InterPro" id="IPR059100">
    <property type="entry name" value="TSP3_bac"/>
</dbReference>
<organism evidence="8 9">
    <name type="scientific">Paenibacillus montanisoli</name>
    <dbReference type="NCBI Taxonomy" id="2081970"/>
    <lineage>
        <taxon>Bacteria</taxon>
        <taxon>Bacillati</taxon>
        <taxon>Bacillota</taxon>
        <taxon>Bacilli</taxon>
        <taxon>Bacillales</taxon>
        <taxon>Paenibacillaceae</taxon>
        <taxon>Paenibacillus</taxon>
    </lineage>
</organism>
<keyword evidence="2" id="KW-0964">Secreted</keyword>
<sequence length="428" mass="47725">MRKRSMQKPLKLFLVLSLFLSINLLNPLLSFAHDTSQKDEATEIQLYEKWMDVVEHTLIENNVLDSRAHFAKHSHDQLITRIDYLIMLMKTLYSDKELKGRLKNVKSCSFSDVKDKEACKYLELARTLKICSGFPNGSFNPGRSITRAEMLAFTMKAIPFKVSVGGPQQEFPDVGKNHWAYGAVASSVQLKLIEGFPDGTFKPNQPVKQGEGMVVLYDILKLMKQMKTQDTSSSNSKPSKEQPAEESSDEFFIVWSHEMDADRNVVAPGDKVPLEIELVNPTQEPVQLKWSFNGGMITQQRGLVSLWTAPMEEGEYTITVKATLPSGAVTSITNHMVVSNLALEEEFKFSDPANFIGEELDDIDSDGDGLMDYEEKSLGTNPERTDTDNDGLDDYYEVMVFGSNPLAADSNSDGVPDGKVCDSTGSCK</sequence>
<dbReference type="Pfam" id="PF18884">
    <property type="entry name" value="TSP3_bac"/>
    <property type="match status" value="2"/>
</dbReference>
<name>A0A328U4F3_9BACL</name>
<dbReference type="AlphaFoldDB" id="A0A328U4F3"/>
<dbReference type="OrthoDB" id="174569at2"/>
<feature type="region of interest" description="Disordered" evidence="5">
    <location>
        <begin position="360"/>
        <end position="392"/>
    </location>
</feature>
<reference evidence="8 9" key="1">
    <citation type="submission" date="2018-06" db="EMBL/GenBank/DDBJ databases">
        <title>Paenibacillus montanisoli sp. nov., isolated from mountain area soil.</title>
        <authorList>
            <person name="Wu M."/>
        </authorList>
    </citation>
    <scope>NUCLEOTIDE SEQUENCE [LARGE SCALE GENOMIC DNA]</scope>
    <source>
        <strain evidence="8 9">RA17</strain>
    </source>
</reference>